<gene>
    <name evidence="2" type="ORF">LY89DRAFT_664326</name>
</gene>
<dbReference type="AlphaFoldDB" id="A0A194XQR3"/>
<sequence length="180" mass="20480">MSAPPSYSEPPPRYSQVVDPNPARYAVNNRQAFQVAPLPSRQQHPVVQALPFHQAYNPQPYMQPYMQPYPNVQYQQPYVPYVPHNYFYPPFGSTVQPYPTPTPFYQPQSTMYQASPQIASTEAHEYQQQSYVPPPPSGYVAIPGTNFAVPEEWIAGNSKKSKKSRKKNKCAKALLRVLYG</sequence>
<dbReference type="EMBL" id="KQ947406">
    <property type="protein sequence ID" value="KUJ22511.1"/>
    <property type="molecule type" value="Genomic_DNA"/>
</dbReference>
<feature type="region of interest" description="Disordered" evidence="1">
    <location>
        <begin position="1"/>
        <end position="20"/>
    </location>
</feature>
<organism evidence="2 3">
    <name type="scientific">Mollisia scopiformis</name>
    <name type="common">Conifer needle endophyte fungus</name>
    <name type="synonym">Phialocephala scopiformis</name>
    <dbReference type="NCBI Taxonomy" id="149040"/>
    <lineage>
        <taxon>Eukaryota</taxon>
        <taxon>Fungi</taxon>
        <taxon>Dikarya</taxon>
        <taxon>Ascomycota</taxon>
        <taxon>Pezizomycotina</taxon>
        <taxon>Leotiomycetes</taxon>
        <taxon>Helotiales</taxon>
        <taxon>Mollisiaceae</taxon>
        <taxon>Mollisia</taxon>
    </lineage>
</organism>
<protein>
    <submittedName>
        <fullName evidence="2">Uncharacterized protein</fullName>
    </submittedName>
</protein>
<dbReference type="KEGG" id="psco:LY89DRAFT_664326"/>
<dbReference type="RefSeq" id="XP_018076866.1">
    <property type="nucleotide sequence ID" value="XM_018212760.1"/>
</dbReference>
<accession>A0A194XQR3</accession>
<evidence type="ECO:0000256" key="1">
    <source>
        <dbReference type="SAM" id="MobiDB-lite"/>
    </source>
</evidence>
<dbReference type="GeneID" id="28822486"/>
<keyword evidence="3" id="KW-1185">Reference proteome</keyword>
<dbReference type="InParanoid" id="A0A194XQR3"/>
<dbReference type="Proteomes" id="UP000070700">
    <property type="component" value="Unassembled WGS sequence"/>
</dbReference>
<reference evidence="2 3" key="1">
    <citation type="submission" date="2015-10" db="EMBL/GenBank/DDBJ databases">
        <title>Full genome of DAOMC 229536 Phialocephala scopiformis, a fungal endophyte of spruce producing the potent anti-insectan compound rugulosin.</title>
        <authorList>
            <consortium name="DOE Joint Genome Institute"/>
            <person name="Walker A.K."/>
            <person name="Frasz S.L."/>
            <person name="Seifert K.A."/>
            <person name="Miller J.D."/>
            <person name="Mondo S.J."/>
            <person name="Labutti K."/>
            <person name="Lipzen A."/>
            <person name="Dockter R."/>
            <person name="Kennedy M."/>
            <person name="Grigoriev I.V."/>
            <person name="Spatafora J.W."/>
        </authorList>
    </citation>
    <scope>NUCLEOTIDE SEQUENCE [LARGE SCALE GENOMIC DNA]</scope>
    <source>
        <strain evidence="2 3">CBS 120377</strain>
    </source>
</reference>
<name>A0A194XQR3_MOLSC</name>
<evidence type="ECO:0000313" key="2">
    <source>
        <dbReference type="EMBL" id="KUJ22511.1"/>
    </source>
</evidence>
<evidence type="ECO:0000313" key="3">
    <source>
        <dbReference type="Proteomes" id="UP000070700"/>
    </source>
</evidence>
<proteinExistence type="predicted"/>